<keyword evidence="8" id="KW-0472">Membrane</keyword>
<dbReference type="CDD" id="cd03225">
    <property type="entry name" value="ABC_cobalt_CbiO_domain1"/>
    <property type="match status" value="2"/>
</dbReference>
<dbReference type="EMBL" id="FONT01000002">
    <property type="protein sequence ID" value="SFE57229.1"/>
    <property type="molecule type" value="Genomic_DNA"/>
</dbReference>
<evidence type="ECO:0000256" key="6">
    <source>
        <dbReference type="ARBA" id="ARBA00022840"/>
    </source>
</evidence>
<evidence type="ECO:0000313" key="11">
    <source>
        <dbReference type="Proteomes" id="UP000199516"/>
    </source>
</evidence>
<evidence type="ECO:0000259" key="9">
    <source>
        <dbReference type="PROSITE" id="PS50893"/>
    </source>
</evidence>
<dbReference type="Proteomes" id="UP000199516">
    <property type="component" value="Unassembled WGS sequence"/>
</dbReference>
<dbReference type="PANTHER" id="PTHR43553:SF19">
    <property type="entry name" value="HMP_THIAMINE IMPORT ATP-BINDING PROTEIN YKOD-RELATED"/>
    <property type="match status" value="1"/>
</dbReference>
<reference evidence="10 11" key="1">
    <citation type="submission" date="2016-10" db="EMBL/GenBank/DDBJ databases">
        <authorList>
            <person name="de Groot N.N."/>
        </authorList>
    </citation>
    <scope>NUCLEOTIDE SEQUENCE [LARGE SCALE GENOMIC DNA]</scope>
    <source>
        <strain evidence="10 11">DSM 23995</strain>
    </source>
</reference>
<dbReference type="SUPFAM" id="SSF52540">
    <property type="entry name" value="P-loop containing nucleoside triphosphate hydrolases"/>
    <property type="match status" value="2"/>
</dbReference>
<dbReference type="InterPro" id="IPR003439">
    <property type="entry name" value="ABC_transporter-like_ATP-bd"/>
</dbReference>
<evidence type="ECO:0000256" key="3">
    <source>
        <dbReference type="ARBA" id="ARBA00022448"/>
    </source>
</evidence>
<dbReference type="STRING" id="930128.SAMN05192532_102393"/>
<dbReference type="InterPro" id="IPR017871">
    <property type="entry name" value="ABC_transporter-like_CS"/>
</dbReference>
<keyword evidence="5" id="KW-0547">Nucleotide-binding</keyword>
<keyword evidence="11" id="KW-1185">Reference proteome</keyword>
<evidence type="ECO:0000256" key="4">
    <source>
        <dbReference type="ARBA" id="ARBA00022475"/>
    </source>
</evidence>
<dbReference type="AlphaFoldDB" id="A0A1I2BMK0"/>
<dbReference type="InterPro" id="IPR027417">
    <property type="entry name" value="P-loop_NTPase"/>
</dbReference>
<dbReference type="InterPro" id="IPR050095">
    <property type="entry name" value="ECF_ABC_transporter_ATP-bd"/>
</dbReference>
<dbReference type="PROSITE" id="PS50893">
    <property type="entry name" value="ABC_TRANSPORTER_2"/>
    <property type="match status" value="2"/>
</dbReference>
<dbReference type="RefSeq" id="WP_091658883.1">
    <property type="nucleotide sequence ID" value="NZ_FONT01000002.1"/>
</dbReference>
<name>A0A1I2BMK0_9BACI</name>
<dbReference type="SMART" id="SM00382">
    <property type="entry name" value="AAA"/>
    <property type="match status" value="2"/>
</dbReference>
<sequence length="562" mass="62658">MSIIEATDVSITFGLQKRPSLRHVTFFITKGETVLLLGPSGCGKSTLAHALQGLIPRSVEADVTGTLSVKGEHPATWTPREAIQHVGILFQDPETQFCMLTVEDEILFGLENLGLSREEMEERLERSLAYTGLVDRRHEALNKLSGGLKQKAAIACLLALDPDIFVLDEPTANLDPKSSDDILRLFADIARDPSKTVIFIEHQLDPVLPVIDRVIALSEKEGILAEGSPREIFTNDAVSLQQEGIWLPQVCMKALELEKAGKITWPTLPLSLKEWQAACEKQAIVLSPSTETETVPSVRTDAPIMEAESVCFSYKNQTVLEDVYFSIASGEFTVLVGANGAGKSTLAKVIAGIHSPTHGVLRRNGEDQQRMSRAELFQRTGYVFQQPEHQFVTDTVEEELSYGWKITDTPAAEWQQDVENKLDEFRLQEKRMENPFSLSQGQKRRLSVASMLSPQQDVLILDEPTFGQDEASTVALMKQVKQLHDEGQTIVMITHDMELVARYAEKVLLVEEGTITYEGPIAPFFNDRDRLEKAALKAPLSWELERWERAMNKKNASTLTCT</sequence>
<keyword evidence="3" id="KW-0813">Transport</keyword>
<proteinExistence type="inferred from homology"/>
<accession>A0A1I2BMK0</accession>
<evidence type="ECO:0000256" key="2">
    <source>
        <dbReference type="ARBA" id="ARBA00005417"/>
    </source>
</evidence>
<dbReference type="GO" id="GO:0005524">
    <property type="term" value="F:ATP binding"/>
    <property type="evidence" value="ECO:0007669"/>
    <property type="project" value="UniProtKB-KW"/>
</dbReference>
<dbReference type="InterPro" id="IPR015856">
    <property type="entry name" value="ABC_transpr_CbiO/EcfA_su"/>
</dbReference>
<keyword evidence="6 10" id="KW-0067">ATP-binding</keyword>
<feature type="domain" description="ABC transporter" evidence="9">
    <location>
        <begin position="305"/>
        <end position="537"/>
    </location>
</feature>
<evidence type="ECO:0000256" key="1">
    <source>
        <dbReference type="ARBA" id="ARBA00004202"/>
    </source>
</evidence>
<protein>
    <submittedName>
        <fullName evidence="10">Energy-coupling factor transport system ATP-binding protein</fullName>
    </submittedName>
</protein>
<gene>
    <name evidence="10" type="ORF">SAMN05192532_102393</name>
</gene>
<dbReference type="InterPro" id="IPR003593">
    <property type="entry name" value="AAA+_ATPase"/>
</dbReference>
<dbReference type="Pfam" id="PF00005">
    <property type="entry name" value="ABC_tran"/>
    <property type="match status" value="2"/>
</dbReference>
<dbReference type="NCBIfam" id="NF010167">
    <property type="entry name" value="PRK13648.1"/>
    <property type="match status" value="2"/>
</dbReference>
<evidence type="ECO:0000256" key="7">
    <source>
        <dbReference type="ARBA" id="ARBA00022967"/>
    </source>
</evidence>
<comment type="subcellular location">
    <subcellularLocation>
        <location evidence="1">Cell membrane</location>
        <topology evidence="1">Peripheral membrane protein</topology>
    </subcellularLocation>
</comment>
<comment type="similarity">
    <text evidence="2">Belongs to the ABC transporter superfamily.</text>
</comment>
<evidence type="ECO:0000256" key="8">
    <source>
        <dbReference type="ARBA" id="ARBA00023136"/>
    </source>
</evidence>
<dbReference type="Gene3D" id="3.40.50.300">
    <property type="entry name" value="P-loop containing nucleotide triphosphate hydrolases"/>
    <property type="match status" value="2"/>
</dbReference>
<dbReference type="PROSITE" id="PS00211">
    <property type="entry name" value="ABC_TRANSPORTER_1"/>
    <property type="match status" value="1"/>
</dbReference>
<dbReference type="PANTHER" id="PTHR43553">
    <property type="entry name" value="HEAVY METAL TRANSPORTER"/>
    <property type="match status" value="1"/>
</dbReference>
<dbReference type="GO" id="GO:0043190">
    <property type="term" value="C:ATP-binding cassette (ABC) transporter complex"/>
    <property type="evidence" value="ECO:0007669"/>
    <property type="project" value="TreeGrafter"/>
</dbReference>
<evidence type="ECO:0000256" key="5">
    <source>
        <dbReference type="ARBA" id="ARBA00022741"/>
    </source>
</evidence>
<keyword evidence="4" id="KW-1003">Cell membrane</keyword>
<keyword evidence="7" id="KW-1278">Translocase</keyword>
<feature type="domain" description="ABC transporter" evidence="9">
    <location>
        <begin position="4"/>
        <end position="245"/>
    </location>
</feature>
<evidence type="ECO:0000313" key="10">
    <source>
        <dbReference type="EMBL" id="SFE57229.1"/>
    </source>
</evidence>
<dbReference type="GO" id="GO:0042626">
    <property type="term" value="F:ATPase-coupled transmembrane transporter activity"/>
    <property type="evidence" value="ECO:0007669"/>
    <property type="project" value="TreeGrafter"/>
</dbReference>
<dbReference type="GO" id="GO:0016887">
    <property type="term" value="F:ATP hydrolysis activity"/>
    <property type="evidence" value="ECO:0007669"/>
    <property type="project" value="InterPro"/>
</dbReference>
<organism evidence="10 11">
    <name type="scientific">Alteribacillus iranensis</name>
    <dbReference type="NCBI Taxonomy" id="930128"/>
    <lineage>
        <taxon>Bacteria</taxon>
        <taxon>Bacillati</taxon>
        <taxon>Bacillota</taxon>
        <taxon>Bacilli</taxon>
        <taxon>Bacillales</taxon>
        <taxon>Bacillaceae</taxon>
        <taxon>Alteribacillus</taxon>
    </lineage>
</organism>
<dbReference type="OrthoDB" id="501320at2"/>